<evidence type="ECO:0000256" key="1">
    <source>
        <dbReference type="SAM" id="MobiDB-lite"/>
    </source>
</evidence>
<protein>
    <submittedName>
        <fullName evidence="3">Shugoshin_C domain-containing protein</fullName>
    </submittedName>
</protein>
<dbReference type="AlphaFoldDB" id="A0A1I7WIX3"/>
<feature type="region of interest" description="Disordered" evidence="1">
    <location>
        <begin position="1"/>
        <end position="20"/>
    </location>
</feature>
<dbReference type="InterPro" id="IPR007727">
    <property type="entry name" value="Spo12"/>
</dbReference>
<accession>A0A1I7WIX3</accession>
<dbReference type="Proteomes" id="UP000095283">
    <property type="component" value="Unplaced"/>
</dbReference>
<organism evidence="2 3">
    <name type="scientific">Heterorhabditis bacteriophora</name>
    <name type="common">Entomopathogenic nematode worm</name>
    <dbReference type="NCBI Taxonomy" id="37862"/>
    <lineage>
        <taxon>Eukaryota</taxon>
        <taxon>Metazoa</taxon>
        <taxon>Ecdysozoa</taxon>
        <taxon>Nematoda</taxon>
        <taxon>Chromadorea</taxon>
        <taxon>Rhabditida</taxon>
        <taxon>Rhabditina</taxon>
        <taxon>Rhabditomorpha</taxon>
        <taxon>Strongyloidea</taxon>
        <taxon>Heterorhabditidae</taxon>
        <taxon>Heterorhabditis</taxon>
    </lineage>
</organism>
<evidence type="ECO:0000313" key="3">
    <source>
        <dbReference type="WBParaSite" id="Hba_04965"/>
    </source>
</evidence>
<dbReference type="WBParaSite" id="Hba_04965">
    <property type="protein sequence ID" value="Hba_04965"/>
    <property type="gene ID" value="Hba_04965"/>
</dbReference>
<reference evidence="3" key="1">
    <citation type="submission" date="2016-11" db="UniProtKB">
        <authorList>
            <consortium name="WormBaseParasite"/>
        </authorList>
    </citation>
    <scope>IDENTIFICATION</scope>
</reference>
<proteinExistence type="predicted"/>
<evidence type="ECO:0000313" key="2">
    <source>
        <dbReference type="Proteomes" id="UP000095283"/>
    </source>
</evidence>
<name>A0A1I7WIX3_HETBA</name>
<sequence length="125" mass="13540">MDANICGESMKSSLTTDRTELTESDLTKNISVDTSMDCENSANISVSGITESEKMAISAKKETPQAVRTRRHFQQELHMSSPSDSILSPCTSKLFGKGGKKAVSGPTAILRNKQHSSIPFNMSDN</sequence>
<keyword evidence="2" id="KW-1185">Reference proteome</keyword>
<dbReference type="Pfam" id="PF05032">
    <property type="entry name" value="Spo12"/>
    <property type="match status" value="1"/>
</dbReference>